<keyword evidence="1" id="KW-0540">Nuclease</keyword>
<keyword evidence="5" id="KW-1015">Disulfide bond</keyword>
<feature type="signal peptide" evidence="7">
    <location>
        <begin position="1"/>
        <end position="26"/>
    </location>
</feature>
<dbReference type="Proteomes" id="UP000325933">
    <property type="component" value="Unassembled WGS sequence"/>
</dbReference>
<dbReference type="PANTHER" id="PTHR33146">
    <property type="entry name" value="ENDONUCLEASE 4"/>
    <property type="match status" value="1"/>
</dbReference>
<dbReference type="SUPFAM" id="SSF48537">
    <property type="entry name" value="Phospholipase C/P1 nuclease"/>
    <property type="match status" value="1"/>
</dbReference>
<dbReference type="AlphaFoldDB" id="A0A5J5HTZ4"/>
<accession>A0A5J5HTZ4</accession>
<evidence type="ECO:0000256" key="5">
    <source>
        <dbReference type="ARBA" id="ARBA00023157"/>
    </source>
</evidence>
<dbReference type="Gene3D" id="1.10.575.10">
    <property type="entry name" value="P1 Nuclease"/>
    <property type="match status" value="1"/>
</dbReference>
<evidence type="ECO:0000256" key="4">
    <source>
        <dbReference type="ARBA" id="ARBA00022801"/>
    </source>
</evidence>
<evidence type="ECO:0000313" key="11">
    <source>
        <dbReference type="Proteomes" id="UP000326364"/>
    </source>
</evidence>
<organism evidence="9 10">
    <name type="scientific">Sphingobium limneticum</name>
    <dbReference type="NCBI Taxonomy" id="1007511"/>
    <lineage>
        <taxon>Bacteria</taxon>
        <taxon>Pseudomonadati</taxon>
        <taxon>Pseudomonadota</taxon>
        <taxon>Alphaproteobacteria</taxon>
        <taxon>Sphingomonadales</taxon>
        <taxon>Sphingomonadaceae</taxon>
        <taxon>Sphingobium</taxon>
    </lineage>
</organism>
<dbReference type="Pfam" id="PF02265">
    <property type="entry name" value="S1-P1_nuclease"/>
    <property type="match status" value="1"/>
</dbReference>
<feature type="chain" id="PRO_5023893839" evidence="7">
    <location>
        <begin position="27"/>
        <end position="306"/>
    </location>
</feature>
<evidence type="ECO:0000256" key="7">
    <source>
        <dbReference type="SAM" id="SignalP"/>
    </source>
</evidence>
<gene>
    <name evidence="9" type="ORF">F4U95_21630</name>
    <name evidence="8" type="ORF">F4U96_21515</name>
</gene>
<dbReference type="GO" id="GO:0046872">
    <property type="term" value="F:metal ion binding"/>
    <property type="evidence" value="ECO:0007669"/>
    <property type="project" value="UniProtKB-KW"/>
</dbReference>
<comment type="caution">
    <text evidence="9">The sequence shown here is derived from an EMBL/GenBank/DDBJ whole genome shotgun (WGS) entry which is preliminary data.</text>
</comment>
<keyword evidence="7" id="KW-0732">Signal</keyword>
<name>A0A5J5HTZ4_9SPHN</name>
<protein>
    <submittedName>
        <fullName evidence="9">S1/P1 nuclease</fullName>
    </submittedName>
</protein>
<evidence type="ECO:0000313" key="8">
    <source>
        <dbReference type="EMBL" id="KAA9012272.1"/>
    </source>
</evidence>
<sequence>MEYAMASLFKQLCAMIFASPLLIVSAQQPAAAWTRTGHAAIGFVTEAKLKTDNWVVWKKLAALLGAANLYDEDIAGWADDMRANYPDVAHSVRIPVLGAIPAASDPACFPSQPNVMCADKAIAYYSAILKNEANAPAQRLEALKFILHLVGDLHQPLHGAEPGGYNEVLIAGGVLAPTNQNGTWVYPTIHGVWDYSIVKRHGKTAIGLGQELWTNTVNPPVGFTPRDWAVESRNLAKQHLFLDPANPSANDANKVTICGGRTGTACPSNPETLPADYETRQYALAVYRMKQAGLRLAELLVNLLTP</sequence>
<dbReference type="PANTHER" id="PTHR33146:SF26">
    <property type="entry name" value="ENDONUCLEASE 4"/>
    <property type="match status" value="1"/>
</dbReference>
<dbReference type="CDD" id="cd11010">
    <property type="entry name" value="S1-P1_nuclease"/>
    <property type="match status" value="1"/>
</dbReference>
<dbReference type="Proteomes" id="UP000326364">
    <property type="component" value="Unassembled WGS sequence"/>
</dbReference>
<reference evidence="10 11" key="1">
    <citation type="submission" date="2019-09" db="EMBL/GenBank/DDBJ databases">
        <authorList>
            <person name="Feng G."/>
        </authorList>
    </citation>
    <scope>NUCLEOTIDE SEQUENCE [LARGE SCALE GENOMIC DNA]</scope>
    <source>
        <strain evidence="9 10">KACC 19283</strain>
        <strain evidence="8 11">KACC 19284</strain>
    </source>
</reference>
<keyword evidence="11" id="KW-1185">Reference proteome</keyword>
<keyword evidence="2" id="KW-0479">Metal-binding</keyword>
<proteinExistence type="predicted"/>
<dbReference type="GO" id="GO:0003676">
    <property type="term" value="F:nucleic acid binding"/>
    <property type="evidence" value="ECO:0007669"/>
    <property type="project" value="InterPro"/>
</dbReference>
<evidence type="ECO:0000313" key="10">
    <source>
        <dbReference type="Proteomes" id="UP000325933"/>
    </source>
</evidence>
<dbReference type="InterPro" id="IPR003154">
    <property type="entry name" value="S1/P1nuclease"/>
</dbReference>
<dbReference type="InterPro" id="IPR008947">
    <property type="entry name" value="PLipase_C/P1_nuclease_dom_sf"/>
</dbReference>
<dbReference type="EMBL" id="VYQB01000024">
    <property type="protein sequence ID" value="KAA9012272.1"/>
    <property type="molecule type" value="Genomic_DNA"/>
</dbReference>
<evidence type="ECO:0000256" key="2">
    <source>
        <dbReference type="ARBA" id="ARBA00022723"/>
    </source>
</evidence>
<evidence type="ECO:0000256" key="3">
    <source>
        <dbReference type="ARBA" id="ARBA00022759"/>
    </source>
</evidence>
<dbReference type="GO" id="GO:0016788">
    <property type="term" value="F:hydrolase activity, acting on ester bonds"/>
    <property type="evidence" value="ECO:0007669"/>
    <property type="project" value="InterPro"/>
</dbReference>
<keyword evidence="4" id="KW-0378">Hydrolase</keyword>
<keyword evidence="6" id="KW-0325">Glycoprotein</keyword>
<evidence type="ECO:0000313" key="9">
    <source>
        <dbReference type="EMBL" id="KAA9024733.1"/>
    </source>
</evidence>
<keyword evidence="3" id="KW-0255">Endonuclease</keyword>
<evidence type="ECO:0000256" key="1">
    <source>
        <dbReference type="ARBA" id="ARBA00022722"/>
    </source>
</evidence>
<evidence type="ECO:0000256" key="6">
    <source>
        <dbReference type="ARBA" id="ARBA00023180"/>
    </source>
</evidence>
<dbReference type="EMBL" id="VYQA01000024">
    <property type="protein sequence ID" value="KAA9024733.1"/>
    <property type="molecule type" value="Genomic_DNA"/>
</dbReference>
<dbReference type="GO" id="GO:0004519">
    <property type="term" value="F:endonuclease activity"/>
    <property type="evidence" value="ECO:0007669"/>
    <property type="project" value="UniProtKB-KW"/>
</dbReference>
<dbReference type="GO" id="GO:0006308">
    <property type="term" value="P:DNA catabolic process"/>
    <property type="evidence" value="ECO:0007669"/>
    <property type="project" value="InterPro"/>
</dbReference>